<keyword evidence="3 5" id="KW-1133">Transmembrane helix</keyword>
<evidence type="ECO:0000313" key="7">
    <source>
        <dbReference type="Proteomes" id="UP000321201"/>
    </source>
</evidence>
<dbReference type="Gene3D" id="1.20.120.1630">
    <property type="match status" value="1"/>
</dbReference>
<sequence length="236" mass="26881">MDRDPARKKHSVVVPFERHRRPSAATRLRRIFMLLSRRMFWTRALVASLAPTLALVHGHWLAISFEQHELLHESLSLALVLMGAFGRIWASLYVAGRKNTALVQEGPYSLCRHPLYFFSLIGFAGLLIAANSVIATLAAGALFLALYPGTIAREEKHLARLFGEEFRRYRETTPLLIPKPSLYRSGETISIFPRSVAKAIFENAWWIVAWQLVNTIEDMHLLRIITPLVELRGAWL</sequence>
<keyword evidence="6" id="KW-0489">Methyltransferase</keyword>
<name>A0A5C7ET27_9PROT</name>
<dbReference type="InterPro" id="IPR007318">
    <property type="entry name" value="Phopholipid_MeTrfase"/>
</dbReference>
<dbReference type="InParanoid" id="A0A5C7ET27"/>
<dbReference type="RefSeq" id="WP_147801007.1">
    <property type="nucleotide sequence ID" value="NZ_VPFL01000029.1"/>
</dbReference>
<keyword evidence="4 5" id="KW-0472">Membrane</keyword>
<dbReference type="GO" id="GO:0012505">
    <property type="term" value="C:endomembrane system"/>
    <property type="evidence" value="ECO:0007669"/>
    <property type="project" value="UniProtKB-SubCell"/>
</dbReference>
<dbReference type="OrthoDB" id="5293276at2"/>
<evidence type="ECO:0000256" key="3">
    <source>
        <dbReference type="ARBA" id="ARBA00022989"/>
    </source>
</evidence>
<keyword evidence="7" id="KW-1185">Reference proteome</keyword>
<evidence type="ECO:0000256" key="5">
    <source>
        <dbReference type="SAM" id="Phobius"/>
    </source>
</evidence>
<dbReference type="PANTHER" id="PTHR12714">
    <property type="entry name" value="PROTEIN-S ISOPRENYLCYSTEINE O-METHYLTRANSFERASE"/>
    <property type="match status" value="1"/>
</dbReference>
<evidence type="ECO:0000313" key="6">
    <source>
        <dbReference type="EMBL" id="TXF10462.1"/>
    </source>
</evidence>
<dbReference type="Proteomes" id="UP000321201">
    <property type="component" value="Unassembled WGS sequence"/>
</dbReference>
<dbReference type="Pfam" id="PF04191">
    <property type="entry name" value="PEMT"/>
    <property type="match status" value="1"/>
</dbReference>
<comment type="subcellular location">
    <subcellularLocation>
        <location evidence="1">Endomembrane system</location>
        <topology evidence="1">Multi-pass membrane protein</topology>
    </subcellularLocation>
</comment>
<feature type="transmembrane region" description="Helical" evidence="5">
    <location>
        <begin position="115"/>
        <end position="147"/>
    </location>
</feature>
<protein>
    <submittedName>
        <fullName evidence="6">Isoprenylcysteine carboxylmethyltransferase family protein</fullName>
    </submittedName>
</protein>
<gene>
    <name evidence="6" type="ORF">FR698_15000</name>
</gene>
<evidence type="ECO:0000256" key="2">
    <source>
        <dbReference type="ARBA" id="ARBA00022692"/>
    </source>
</evidence>
<dbReference type="GO" id="GO:0032259">
    <property type="term" value="P:methylation"/>
    <property type="evidence" value="ECO:0007669"/>
    <property type="project" value="UniProtKB-KW"/>
</dbReference>
<dbReference type="AlphaFoldDB" id="A0A5C7ET27"/>
<evidence type="ECO:0000256" key="1">
    <source>
        <dbReference type="ARBA" id="ARBA00004127"/>
    </source>
</evidence>
<reference evidence="6 7" key="1">
    <citation type="submission" date="2019-08" db="EMBL/GenBank/DDBJ databases">
        <title>Pelomicrobium methylotrophicum gen. nov., sp. nov. a moderately thermophilic, facultatively anaerobic, lithoautotrophic and methylotrophic bacterium isolated from a terrestrial mud volcano.</title>
        <authorList>
            <person name="Slobodkina G.B."/>
            <person name="Merkel A.Y."/>
            <person name="Slobodkin A.I."/>
        </authorList>
    </citation>
    <scope>NUCLEOTIDE SEQUENCE [LARGE SCALE GENOMIC DNA]</scope>
    <source>
        <strain evidence="6 7">SM250</strain>
    </source>
</reference>
<dbReference type="EMBL" id="VPFL01000029">
    <property type="protein sequence ID" value="TXF10462.1"/>
    <property type="molecule type" value="Genomic_DNA"/>
</dbReference>
<dbReference type="GO" id="GO:0008168">
    <property type="term" value="F:methyltransferase activity"/>
    <property type="evidence" value="ECO:0007669"/>
    <property type="project" value="UniProtKB-KW"/>
</dbReference>
<feature type="transmembrane region" description="Helical" evidence="5">
    <location>
        <begin position="40"/>
        <end position="63"/>
    </location>
</feature>
<feature type="transmembrane region" description="Helical" evidence="5">
    <location>
        <begin position="75"/>
        <end position="95"/>
    </location>
</feature>
<comment type="caution">
    <text evidence="6">The sequence shown here is derived from an EMBL/GenBank/DDBJ whole genome shotgun (WGS) entry which is preliminary data.</text>
</comment>
<keyword evidence="2 5" id="KW-0812">Transmembrane</keyword>
<organism evidence="6 7">
    <name type="scientific">Pelomicrobium methylotrophicum</name>
    <dbReference type="NCBI Taxonomy" id="2602750"/>
    <lineage>
        <taxon>Bacteria</taxon>
        <taxon>Pseudomonadati</taxon>
        <taxon>Pseudomonadota</taxon>
        <taxon>Hydrogenophilia</taxon>
        <taxon>Hydrogenophilia incertae sedis</taxon>
        <taxon>Pelomicrobium</taxon>
    </lineage>
</organism>
<keyword evidence="6" id="KW-0808">Transferase</keyword>
<dbReference type="PANTHER" id="PTHR12714:SF9">
    <property type="entry name" value="PROTEIN-S-ISOPRENYLCYSTEINE O-METHYLTRANSFERASE"/>
    <property type="match status" value="1"/>
</dbReference>
<proteinExistence type="predicted"/>
<evidence type="ECO:0000256" key="4">
    <source>
        <dbReference type="ARBA" id="ARBA00023136"/>
    </source>
</evidence>
<accession>A0A5C7ET27</accession>